<dbReference type="PANTHER" id="PTHR34876:SF10">
    <property type="entry name" value="GLUCANASE"/>
    <property type="match status" value="1"/>
</dbReference>
<feature type="binding site" evidence="7">
    <location>
        <position position="351"/>
    </location>
    <ligand>
        <name>substrate</name>
    </ligand>
</feature>
<feature type="region of interest" description="Disordered" evidence="10">
    <location>
        <begin position="19"/>
        <end position="44"/>
    </location>
</feature>
<evidence type="ECO:0000313" key="12">
    <source>
        <dbReference type="Proteomes" id="UP000293360"/>
    </source>
</evidence>
<dbReference type="GO" id="GO:0004553">
    <property type="term" value="F:hydrolase activity, hydrolyzing O-glycosyl compounds"/>
    <property type="evidence" value="ECO:0007669"/>
    <property type="project" value="InterPro"/>
</dbReference>
<dbReference type="GO" id="GO:0030245">
    <property type="term" value="P:cellulose catabolic process"/>
    <property type="evidence" value="ECO:0007669"/>
    <property type="project" value="UniProtKB-KW"/>
</dbReference>
<accession>A0A4Q4TUV0</accession>
<dbReference type="PROSITE" id="PS00656">
    <property type="entry name" value="GLYCOSYL_HYDROL_F6_2"/>
    <property type="match status" value="1"/>
</dbReference>
<dbReference type="EMBL" id="QJNU01000039">
    <property type="protein sequence ID" value="RYP09380.1"/>
    <property type="molecule type" value="Genomic_DNA"/>
</dbReference>
<gene>
    <name evidence="11" type="ORF">DL764_001321</name>
</gene>
<comment type="caution">
    <text evidence="11">The sequence shown here is derived from an EMBL/GenBank/DDBJ whole genome shotgun (WGS) entry which is preliminary data.</text>
</comment>
<evidence type="ECO:0000313" key="11">
    <source>
        <dbReference type="EMBL" id="RYP09380.1"/>
    </source>
</evidence>
<dbReference type="EC" id="3.2.1.-" evidence="9"/>
<feature type="binding site" evidence="7">
    <location>
        <position position="323"/>
    </location>
    <ligand>
        <name>substrate</name>
    </ligand>
</feature>
<dbReference type="InterPro" id="IPR001524">
    <property type="entry name" value="Glyco_hydro_6_CS"/>
</dbReference>
<evidence type="ECO:0000256" key="3">
    <source>
        <dbReference type="ARBA" id="ARBA00023277"/>
    </source>
</evidence>
<proteinExistence type="inferred from homology"/>
<evidence type="ECO:0000256" key="4">
    <source>
        <dbReference type="ARBA" id="ARBA00023295"/>
    </source>
</evidence>
<evidence type="ECO:0000256" key="6">
    <source>
        <dbReference type="PIRSR" id="PIRSR001100-1"/>
    </source>
</evidence>
<feature type="binding site" evidence="7">
    <location>
        <position position="227"/>
    </location>
    <ligand>
        <name>substrate</name>
    </ligand>
</feature>
<dbReference type="Pfam" id="PF01341">
    <property type="entry name" value="Glyco_hydro_6"/>
    <property type="match status" value="1"/>
</dbReference>
<evidence type="ECO:0000256" key="7">
    <source>
        <dbReference type="PIRSR" id="PIRSR001100-2"/>
    </source>
</evidence>
<dbReference type="InterPro" id="IPR036434">
    <property type="entry name" value="Beta_cellobiohydrolase_sf"/>
</dbReference>
<comment type="similarity">
    <text evidence="9">Belongs to the glycosyl hydrolase family 6.</text>
</comment>
<sequence length="392" mass="42459">MRAAALLLATTAAAAVSATPYGGPVSRRSGTSSEAPVIKRQSGPNPFEGRKLFANPEWSRKLDVTHRAFVARGDTENANKVRAIQQIGTFVWVSNIASLRNIDNAIAAARVKKWTTGKDQIVGLVLYNLPNRDCSAGESAGELIGREGLERYKTEYIAPYARKVRAARDLSFAIVLEPDSLANLVTNLGVEACAEAAPLYEEGIAHAISSLQFDNVHLYLDAAHGGWLGWDDNLAPSAEIFAKVVAKAGNNAKIRGFSTNVSNYNPYSATVRENFTEWSNSWDEDHYAQSLAPHLEEAGLPTRFIIDQGRVALPGAREEWGEWCNVAPAGFGIKPGTPVNNTLVDSIVWVKPGGESDGECGLEGAPRAGQWFDEYVQQLVENAHESIVPIKS</sequence>
<evidence type="ECO:0000256" key="9">
    <source>
        <dbReference type="RuleBase" id="RU361186"/>
    </source>
</evidence>
<keyword evidence="1 9" id="KW-0378">Hydrolase</keyword>
<feature type="chain" id="PRO_5020815336" description="Glucanase" evidence="9">
    <location>
        <begin position="19"/>
        <end position="392"/>
    </location>
</feature>
<evidence type="ECO:0000256" key="5">
    <source>
        <dbReference type="ARBA" id="ARBA00023326"/>
    </source>
</evidence>
<feature type="active site" description="Proton acceptor" evidence="6">
    <location>
        <position position="357"/>
    </location>
</feature>
<reference evidence="11 12" key="1">
    <citation type="submission" date="2018-06" db="EMBL/GenBank/DDBJ databases">
        <title>Complete Genomes of Monosporascus.</title>
        <authorList>
            <person name="Robinson A.J."/>
            <person name="Natvig D.O."/>
        </authorList>
    </citation>
    <scope>NUCLEOTIDE SEQUENCE [LARGE SCALE GENOMIC DNA]</scope>
    <source>
        <strain evidence="11 12">CBS 110550</strain>
    </source>
</reference>
<dbReference type="OrthoDB" id="64893at2759"/>
<feature type="active site" description="Proton donor" evidence="6 8">
    <location>
        <position position="179"/>
    </location>
</feature>
<dbReference type="InterPro" id="IPR016288">
    <property type="entry name" value="Beta_cellobiohydrolase"/>
</dbReference>
<keyword evidence="5 9" id="KW-0624">Polysaccharide degradation</keyword>
<name>A0A4Q4TUV0_9PEZI</name>
<evidence type="ECO:0000256" key="2">
    <source>
        <dbReference type="ARBA" id="ARBA00023001"/>
    </source>
</evidence>
<dbReference type="SUPFAM" id="SSF51989">
    <property type="entry name" value="Glycosyl hydrolases family 6, cellulases"/>
    <property type="match status" value="1"/>
</dbReference>
<feature type="binding site" evidence="7">
    <location>
        <position position="355"/>
    </location>
    <ligand>
        <name>substrate</name>
    </ligand>
</feature>
<dbReference type="PRINTS" id="PR00733">
    <property type="entry name" value="GLHYDRLASE6"/>
</dbReference>
<dbReference type="Proteomes" id="UP000293360">
    <property type="component" value="Unassembled WGS sequence"/>
</dbReference>
<dbReference type="PANTHER" id="PTHR34876">
    <property type="match status" value="1"/>
</dbReference>
<keyword evidence="3 9" id="KW-0119">Carbohydrate metabolism</keyword>
<dbReference type="Gene3D" id="3.20.20.40">
    <property type="entry name" value="1, 4-beta cellobiohydrolase"/>
    <property type="match status" value="1"/>
</dbReference>
<evidence type="ECO:0000256" key="1">
    <source>
        <dbReference type="ARBA" id="ARBA00022801"/>
    </source>
</evidence>
<organism evidence="11 12">
    <name type="scientific">Monosporascus ibericus</name>
    <dbReference type="NCBI Taxonomy" id="155417"/>
    <lineage>
        <taxon>Eukaryota</taxon>
        <taxon>Fungi</taxon>
        <taxon>Dikarya</taxon>
        <taxon>Ascomycota</taxon>
        <taxon>Pezizomycotina</taxon>
        <taxon>Sordariomycetes</taxon>
        <taxon>Xylariomycetidae</taxon>
        <taxon>Xylariales</taxon>
        <taxon>Xylariales incertae sedis</taxon>
        <taxon>Monosporascus</taxon>
    </lineage>
</organism>
<dbReference type="STRING" id="155417.A0A4Q4TUV0"/>
<keyword evidence="12" id="KW-1185">Reference proteome</keyword>
<dbReference type="PIRSF" id="PIRSF001100">
    <property type="entry name" value="Beta_cellobiohydrolase"/>
    <property type="match status" value="1"/>
</dbReference>
<feature type="signal peptide" evidence="9">
    <location>
        <begin position="1"/>
        <end position="18"/>
    </location>
</feature>
<feature type="binding site" evidence="7">
    <location>
        <position position="224"/>
    </location>
    <ligand>
        <name>substrate</name>
    </ligand>
</feature>
<dbReference type="AlphaFoldDB" id="A0A4Q4TUV0"/>
<feature type="binding site" evidence="7">
    <location>
        <position position="92"/>
    </location>
    <ligand>
        <name>substrate</name>
    </ligand>
</feature>
<keyword evidence="9" id="KW-0732">Signal</keyword>
<evidence type="ECO:0000256" key="8">
    <source>
        <dbReference type="PROSITE-ProRule" id="PRU10057"/>
    </source>
</evidence>
<feature type="binding site" evidence="7">
    <location>
        <position position="263"/>
    </location>
    <ligand>
        <name>substrate</name>
    </ligand>
</feature>
<keyword evidence="2 9" id="KW-0136">Cellulose degradation</keyword>
<evidence type="ECO:0000256" key="10">
    <source>
        <dbReference type="SAM" id="MobiDB-lite"/>
    </source>
</evidence>
<keyword evidence="4 9" id="KW-0326">Glycosidase</keyword>
<protein>
    <recommendedName>
        <fullName evidence="9">Glucanase</fullName>
        <ecNumber evidence="9">3.2.1.-</ecNumber>
    </recommendedName>
</protein>